<dbReference type="PANTHER" id="PTHR43080">
    <property type="entry name" value="CBS DOMAIN-CONTAINING PROTEIN CBSX3, MITOCHONDRIAL"/>
    <property type="match status" value="1"/>
</dbReference>
<evidence type="ECO:0000256" key="1">
    <source>
        <dbReference type="ARBA" id="ARBA00023122"/>
    </source>
</evidence>
<evidence type="ECO:0000313" key="5">
    <source>
        <dbReference type="EMBL" id="CCK74689.1"/>
    </source>
</evidence>
<feature type="domain" description="CBS" evidence="4">
    <location>
        <begin position="157"/>
        <end position="215"/>
    </location>
</feature>
<feature type="compositionally biased region" description="Polar residues" evidence="3">
    <location>
        <begin position="35"/>
        <end position="61"/>
    </location>
</feature>
<keyword evidence="6" id="KW-1185">Reference proteome</keyword>
<dbReference type="HOGENOM" id="CLU_1389640_0_0_6"/>
<dbReference type="Gene3D" id="3.10.580.10">
    <property type="entry name" value="CBS-domain"/>
    <property type="match status" value="1"/>
</dbReference>
<dbReference type="KEGG" id="oai:OLEAN_C05130"/>
<dbReference type="PROSITE" id="PS51371">
    <property type="entry name" value="CBS"/>
    <property type="match status" value="2"/>
</dbReference>
<accession>R4YRF3</accession>
<dbReference type="PANTHER" id="PTHR43080:SF2">
    <property type="entry name" value="CBS DOMAIN-CONTAINING PROTEIN"/>
    <property type="match status" value="1"/>
</dbReference>
<dbReference type="STRING" id="698738.OLEAN_C05130"/>
<sequence length="217" mass="24532">MGRRVVTPQKADTRDSIKVQATKSSSGIDQYHHFSGNNQQPQQNHNAKQPTQDSTQQSSEQAIAKRADPYSIQKQRQAEKEPSQVFLLADIMSKNVVSLSPKATVADAWQLFQRHRFQHIPITAEDNTVLAMLSERDILQGPGIQENINLKNIMLFATQRVFCFSPDTDIHQATRTLYEYDLGALPIISDQHELLGIVTRTDIIKIVSHYGPLELWA</sequence>
<evidence type="ECO:0000256" key="3">
    <source>
        <dbReference type="SAM" id="MobiDB-lite"/>
    </source>
</evidence>
<dbReference type="Pfam" id="PF00571">
    <property type="entry name" value="CBS"/>
    <property type="match status" value="2"/>
</dbReference>
<feature type="region of interest" description="Disordered" evidence="3">
    <location>
        <begin position="1"/>
        <end position="77"/>
    </location>
</feature>
<dbReference type="SMART" id="SM00116">
    <property type="entry name" value="CBS"/>
    <property type="match status" value="2"/>
</dbReference>
<evidence type="ECO:0000313" key="6">
    <source>
        <dbReference type="Proteomes" id="UP000032749"/>
    </source>
</evidence>
<protein>
    <submittedName>
        <fullName evidence="5">CBS domain containing protein</fullName>
    </submittedName>
</protein>
<proteinExistence type="predicted"/>
<feature type="domain" description="CBS" evidence="4">
    <location>
        <begin position="92"/>
        <end position="150"/>
    </location>
</feature>
<evidence type="ECO:0000259" key="4">
    <source>
        <dbReference type="PROSITE" id="PS51371"/>
    </source>
</evidence>
<evidence type="ECO:0000256" key="2">
    <source>
        <dbReference type="PROSITE-ProRule" id="PRU00703"/>
    </source>
</evidence>
<dbReference type="SUPFAM" id="SSF54631">
    <property type="entry name" value="CBS-domain pair"/>
    <property type="match status" value="1"/>
</dbReference>
<dbReference type="Proteomes" id="UP000032749">
    <property type="component" value="Chromosome"/>
</dbReference>
<dbReference type="InterPro" id="IPR051257">
    <property type="entry name" value="Diverse_CBS-Domain"/>
</dbReference>
<name>R4YRF3_OLEAN</name>
<organism evidence="5 6">
    <name type="scientific">Oleispira antarctica RB-8</name>
    <dbReference type="NCBI Taxonomy" id="698738"/>
    <lineage>
        <taxon>Bacteria</taxon>
        <taxon>Pseudomonadati</taxon>
        <taxon>Pseudomonadota</taxon>
        <taxon>Gammaproteobacteria</taxon>
        <taxon>Oceanospirillales</taxon>
        <taxon>Oceanospirillaceae</taxon>
        <taxon>Oleispira</taxon>
    </lineage>
</organism>
<keyword evidence="1 2" id="KW-0129">CBS domain</keyword>
<dbReference type="InterPro" id="IPR046342">
    <property type="entry name" value="CBS_dom_sf"/>
</dbReference>
<dbReference type="EMBL" id="FO203512">
    <property type="protein sequence ID" value="CCK74689.1"/>
    <property type="molecule type" value="Genomic_DNA"/>
</dbReference>
<gene>
    <name evidence="5" type="ORF">OLEAN_C05130</name>
</gene>
<reference evidence="5 6" key="1">
    <citation type="journal article" date="2013" name="Nat. Commun.">
        <title>Genome sequence and functional genomic analysis of the oil-degrading bacterium Oleispira antarctica.</title>
        <authorList>
            <person name="Kube M."/>
            <person name="Chernikova T.N."/>
            <person name="Al-Ramahi Y."/>
            <person name="Beloqui A."/>
            <person name="Lopez-Cortez N."/>
            <person name="Guazzaroni M.E."/>
            <person name="Heipieper H.J."/>
            <person name="Klages S."/>
            <person name="Kotsyurbenko O.R."/>
            <person name="Langer I."/>
            <person name="Nechitaylo T.Y."/>
            <person name="Lunsdorf H."/>
            <person name="Fernandez M."/>
            <person name="Juarez S."/>
            <person name="Ciordia S."/>
            <person name="Singer A."/>
            <person name="Kagan O."/>
            <person name="Egorova O."/>
            <person name="Petit P.A."/>
            <person name="Stogios P."/>
            <person name="Kim Y."/>
            <person name="Tchigvintsev A."/>
            <person name="Flick R."/>
            <person name="Denaro R."/>
            <person name="Genovese M."/>
            <person name="Albar J.P."/>
            <person name="Reva O.N."/>
            <person name="Martinez-Gomariz M."/>
            <person name="Tran H."/>
            <person name="Ferrer M."/>
            <person name="Savchenko A."/>
            <person name="Yakunin A.F."/>
            <person name="Yakimov M.M."/>
            <person name="Golyshina O.V."/>
            <person name="Reinhardt R."/>
            <person name="Golyshin P.N."/>
        </authorList>
    </citation>
    <scope>NUCLEOTIDE SEQUENCE [LARGE SCALE GENOMIC DNA]</scope>
</reference>
<feature type="compositionally biased region" description="Polar residues" evidence="3">
    <location>
        <begin position="19"/>
        <end position="28"/>
    </location>
</feature>
<dbReference type="InterPro" id="IPR000644">
    <property type="entry name" value="CBS_dom"/>
</dbReference>
<dbReference type="AlphaFoldDB" id="R4YRF3"/>